<dbReference type="Proteomes" id="UP000487117">
    <property type="component" value="Unassembled WGS sequence"/>
</dbReference>
<feature type="chain" id="PRO_5031121554" evidence="1">
    <location>
        <begin position="26"/>
        <end position="337"/>
    </location>
</feature>
<dbReference type="InterPro" id="IPR012938">
    <property type="entry name" value="Glc/Sorbosone_DH"/>
</dbReference>
<dbReference type="SUPFAM" id="SSF50952">
    <property type="entry name" value="Soluble quinoprotein glucose dehydrogenase"/>
    <property type="match status" value="1"/>
</dbReference>
<keyword evidence="1" id="KW-0732">Signal</keyword>
<evidence type="ECO:0000256" key="1">
    <source>
        <dbReference type="SAM" id="SignalP"/>
    </source>
</evidence>
<dbReference type="InterPro" id="IPR011042">
    <property type="entry name" value="6-blade_b-propeller_TolB-like"/>
</dbReference>
<dbReference type="Gene3D" id="2.120.10.30">
    <property type="entry name" value="TolB, C-terminal domain"/>
    <property type="match status" value="1"/>
</dbReference>
<proteinExistence type="predicted"/>
<organism evidence="3 4">
    <name type="scientific">Stenotrophomonas maltophilia</name>
    <name type="common">Pseudomonas maltophilia</name>
    <name type="synonym">Xanthomonas maltophilia</name>
    <dbReference type="NCBI Taxonomy" id="40324"/>
    <lineage>
        <taxon>Bacteria</taxon>
        <taxon>Pseudomonadati</taxon>
        <taxon>Pseudomonadota</taxon>
        <taxon>Gammaproteobacteria</taxon>
        <taxon>Lysobacterales</taxon>
        <taxon>Lysobacteraceae</taxon>
        <taxon>Stenotrophomonas</taxon>
        <taxon>Stenotrophomonas maltophilia group</taxon>
    </lineage>
</organism>
<dbReference type="InterPro" id="IPR011041">
    <property type="entry name" value="Quinoprot_gluc/sorb_DH_b-prop"/>
</dbReference>
<gene>
    <name evidence="3" type="primary">yliI</name>
    <name evidence="3" type="ORF">GAK31_03272</name>
</gene>
<feature type="signal peptide" evidence="1">
    <location>
        <begin position="1"/>
        <end position="25"/>
    </location>
</feature>
<comment type="caution">
    <text evidence="3">The sequence shown here is derived from an EMBL/GenBank/DDBJ whole genome shotgun (WGS) entry which is preliminary data.</text>
</comment>
<sequence>MTRKPLPLLLAFGLLPILATTTCNAADPAGTAQAAAPSAAATASNAQRPFTATEVSRFDQPWAMTFLPDGSLLVTEKRGKLQRLDIASGAKHEIRGVPKVAYGGQGGFGDVILHPDFARNNLVYVSYAEEGTLDTCGAAVARATLALAADGGGELKDLKVIWRQTPKVSGQRRYGHRMVFGPDGMLWIGSSERQKFDPAQDMGSNLGKIVRLNEDGSVPADNPFAAQGGVAAQVWSLGHRNILGIAFDAQGKLWAQEMGPTGGDELNLIERGSNYGRPIVSNGNHYDGRPIPDHATRPEFAAPKVTWTPVISPAGLIFYSGSQFPQWKGSAFIGGLS</sequence>
<dbReference type="EMBL" id="WNDS01000004">
    <property type="protein sequence ID" value="KAF1014248.1"/>
    <property type="molecule type" value="Genomic_DNA"/>
</dbReference>
<protein>
    <submittedName>
        <fullName evidence="3">Aldose sugar dehydrogenase YliI</fullName>
    </submittedName>
</protein>
<evidence type="ECO:0000259" key="2">
    <source>
        <dbReference type="Pfam" id="PF07995"/>
    </source>
</evidence>
<accession>A0A7V8JL70</accession>
<feature type="domain" description="Glucose/Sorbosone dehydrogenase" evidence="2">
    <location>
        <begin position="58"/>
        <end position="337"/>
    </location>
</feature>
<reference evidence="4" key="1">
    <citation type="journal article" date="2020" name="MBio">
        <title>Horizontal gene transfer to a defensive symbiont with a reduced genome amongst a multipartite beetle microbiome.</title>
        <authorList>
            <person name="Waterworth S.C."/>
            <person name="Florez L.V."/>
            <person name="Rees E.R."/>
            <person name="Hertweck C."/>
            <person name="Kaltenpoth M."/>
            <person name="Kwan J.C."/>
        </authorList>
    </citation>
    <scope>NUCLEOTIDE SEQUENCE [LARGE SCALE GENOMIC DNA]</scope>
</reference>
<dbReference type="AlphaFoldDB" id="A0A7V8JL70"/>
<name>A0A7V8JL70_STEMA</name>
<dbReference type="PANTHER" id="PTHR19328">
    <property type="entry name" value="HEDGEHOG-INTERACTING PROTEIN"/>
    <property type="match status" value="1"/>
</dbReference>
<dbReference type="PANTHER" id="PTHR19328:SF75">
    <property type="entry name" value="ALDOSE SUGAR DEHYDROGENASE YLII"/>
    <property type="match status" value="1"/>
</dbReference>
<evidence type="ECO:0000313" key="4">
    <source>
        <dbReference type="Proteomes" id="UP000487117"/>
    </source>
</evidence>
<evidence type="ECO:0000313" key="3">
    <source>
        <dbReference type="EMBL" id="KAF1014248.1"/>
    </source>
</evidence>
<dbReference type="Pfam" id="PF07995">
    <property type="entry name" value="GSDH"/>
    <property type="match status" value="1"/>
</dbReference>